<reference evidence="2 3" key="1">
    <citation type="submission" date="2021-03" db="EMBL/GenBank/DDBJ databases">
        <title>Antimicrobial resistance genes in bacteria isolated from Japanese honey, and their potential for conferring macrolide and lincosamide resistance in the American foulbrood pathogen Paenibacillus larvae.</title>
        <authorList>
            <person name="Okamoto M."/>
            <person name="Kumagai M."/>
            <person name="Kanamori H."/>
            <person name="Takamatsu D."/>
        </authorList>
    </citation>
    <scope>NUCLEOTIDE SEQUENCE [LARGE SCALE GENOMIC DNA]</scope>
    <source>
        <strain evidence="2 3">J41TS12</strain>
    </source>
</reference>
<proteinExistence type="predicted"/>
<dbReference type="RefSeq" id="WP_212943949.1">
    <property type="nucleotide sequence ID" value="NZ_BORR01000031.1"/>
</dbReference>
<evidence type="ECO:0000313" key="3">
    <source>
        <dbReference type="Proteomes" id="UP000681162"/>
    </source>
</evidence>
<protein>
    <submittedName>
        <fullName evidence="2">Uncharacterized protein</fullName>
    </submittedName>
</protein>
<gene>
    <name evidence="2" type="ORF">J41TS12_48880</name>
</gene>
<dbReference type="AlphaFoldDB" id="A0A919Y0N2"/>
<evidence type="ECO:0000313" key="2">
    <source>
        <dbReference type="EMBL" id="GIO40027.1"/>
    </source>
</evidence>
<feature type="chain" id="PRO_5037435108" evidence="1">
    <location>
        <begin position="31"/>
        <end position="151"/>
    </location>
</feature>
<evidence type="ECO:0000256" key="1">
    <source>
        <dbReference type="SAM" id="SignalP"/>
    </source>
</evidence>
<keyword evidence="3" id="KW-1185">Reference proteome</keyword>
<name>A0A919Y0N2_9BACL</name>
<organism evidence="2 3">
    <name type="scientific">Paenibacillus antibioticophila</name>
    <dbReference type="NCBI Taxonomy" id="1274374"/>
    <lineage>
        <taxon>Bacteria</taxon>
        <taxon>Bacillati</taxon>
        <taxon>Bacillota</taxon>
        <taxon>Bacilli</taxon>
        <taxon>Bacillales</taxon>
        <taxon>Paenibacillaceae</taxon>
        <taxon>Paenibacillus</taxon>
    </lineage>
</organism>
<dbReference type="Proteomes" id="UP000681162">
    <property type="component" value="Unassembled WGS sequence"/>
</dbReference>
<dbReference type="EMBL" id="BORR01000031">
    <property type="protein sequence ID" value="GIO40027.1"/>
    <property type="molecule type" value="Genomic_DNA"/>
</dbReference>
<comment type="caution">
    <text evidence="2">The sequence shown here is derived from an EMBL/GenBank/DDBJ whole genome shotgun (WGS) entry which is preliminary data.</text>
</comment>
<accession>A0A919Y0N2</accession>
<feature type="signal peptide" evidence="1">
    <location>
        <begin position="1"/>
        <end position="30"/>
    </location>
</feature>
<sequence>MKWFRKKLQLATIASALVVSSLVVPLSAFADSFTPSNIGQSVIVPYMGNERLIVNGRINVSRTYDFGYFDKLYNNSIKVVWSPIQTTGNNFKLQVIQTSWLGDDYAIAEMSLGNSTTTDYFTNLPLSGLHLRAVGSAYGDISAYDWGPNNP</sequence>
<keyword evidence="1" id="KW-0732">Signal</keyword>